<proteinExistence type="predicted"/>
<dbReference type="EnsemblMetazoa" id="CLYHEMT013813.1">
    <property type="protein sequence ID" value="CLYHEMP013813.1"/>
    <property type="gene ID" value="CLYHEMG013813"/>
</dbReference>
<dbReference type="Proteomes" id="UP000594262">
    <property type="component" value="Unplaced"/>
</dbReference>
<sequence length="398" mass="45239">FLFGGHRVYKNIFDQKKYAEVYLLDDLIKKLYLTREKLIALAFMTGSDYTEGIRGIGAVTGMEVLHEFNKNKPKETLKFFRDWLRGKIKDFNPGSNLKNKLRDVDMSQTFNSSLVWDAYLSPTVETSEEQFEWSNPDIDALKEYASEKLGWLYNKTDELLLPVLENMKKRKERQKTLMAYFQPKVEDDIETNIKSNRLKKVLSKMSSKDYTENEAGPSGLSSKKSEKPEIFFEMDDNDVDSDILKVSLNDIKPSGTRSTASASRPYNSKKLISTSQSKVDQSLPYIDDSDVVSKRPRRSVKSSEPSTSSTISSNEHVQAMKVANLVKAAGESLKPTTPYIAIQNVNNMVWNRMRGKNKQMKRGQRGGKSRRSKTTADLLEQVNTAKSSVQSSDSESDH</sequence>
<feature type="region of interest" description="Disordered" evidence="3">
    <location>
        <begin position="251"/>
        <end position="315"/>
    </location>
</feature>
<dbReference type="OrthoDB" id="2789670at2759"/>
<accession>A0A7M5WVQ3</accession>
<evidence type="ECO:0000259" key="4">
    <source>
        <dbReference type="Pfam" id="PF00867"/>
    </source>
</evidence>
<protein>
    <recommendedName>
        <fullName evidence="4">XPG-I domain-containing protein</fullName>
    </recommendedName>
</protein>
<evidence type="ECO:0000313" key="6">
    <source>
        <dbReference type="Proteomes" id="UP000594262"/>
    </source>
</evidence>
<keyword evidence="2" id="KW-0539">Nucleus</keyword>
<comment type="subcellular location">
    <subcellularLocation>
        <location evidence="1">Nucleus</location>
    </subcellularLocation>
</comment>
<dbReference type="GO" id="GO:0004520">
    <property type="term" value="F:DNA endonuclease activity"/>
    <property type="evidence" value="ECO:0007669"/>
    <property type="project" value="TreeGrafter"/>
</dbReference>
<reference evidence="5" key="1">
    <citation type="submission" date="2021-01" db="UniProtKB">
        <authorList>
            <consortium name="EnsemblMetazoa"/>
        </authorList>
    </citation>
    <scope>IDENTIFICATION</scope>
</reference>
<dbReference type="InterPro" id="IPR008918">
    <property type="entry name" value="HhH2"/>
</dbReference>
<feature type="compositionally biased region" description="Low complexity" evidence="3">
    <location>
        <begin position="302"/>
        <end position="313"/>
    </location>
</feature>
<dbReference type="GO" id="GO:0005634">
    <property type="term" value="C:nucleus"/>
    <property type="evidence" value="ECO:0007669"/>
    <property type="project" value="UniProtKB-SubCell"/>
</dbReference>
<feature type="region of interest" description="Disordered" evidence="3">
    <location>
        <begin position="354"/>
        <end position="398"/>
    </location>
</feature>
<dbReference type="SUPFAM" id="SSF47807">
    <property type="entry name" value="5' to 3' exonuclease, C-terminal subdomain"/>
    <property type="match status" value="1"/>
</dbReference>
<feature type="compositionally biased region" description="Polar residues" evidence="3">
    <location>
        <begin position="255"/>
        <end position="280"/>
    </location>
</feature>
<name>A0A7M5WVQ3_9CNID</name>
<feature type="compositionally biased region" description="Low complexity" evidence="3">
    <location>
        <begin position="387"/>
        <end position="398"/>
    </location>
</feature>
<evidence type="ECO:0000256" key="2">
    <source>
        <dbReference type="ARBA" id="ARBA00023242"/>
    </source>
</evidence>
<evidence type="ECO:0000256" key="3">
    <source>
        <dbReference type="SAM" id="MobiDB-lite"/>
    </source>
</evidence>
<dbReference type="PANTHER" id="PTHR16171">
    <property type="entry name" value="DNA REPAIR PROTEIN COMPLEMENTING XP-G CELLS-RELATED"/>
    <property type="match status" value="1"/>
</dbReference>
<dbReference type="SMART" id="SM00279">
    <property type="entry name" value="HhH2"/>
    <property type="match status" value="1"/>
</dbReference>
<dbReference type="PANTHER" id="PTHR16171:SF7">
    <property type="entry name" value="DNA REPAIR PROTEIN RAD2"/>
    <property type="match status" value="1"/>
</dbReference>
<evidence type="ECO:0000313" key="5">
    <source>
        <dbReference type="EnsemblMetazoa" id="CLYHEMP013813.1"/>
    </source>
</evidence>
<dbReference type="InterPro" id="IPR006086">
    <property type="entry name" value="XPG-I_dom"/>
</dbReference>
<dbReference type="InterPro" id="IPR036279">
    <property type="entry name" value="5-3_exonuclease_C_sf"/>
</dbReference>
<feature type="compositionally biased region" description="Basic residues" evidence="3">
    <location>
        <begin position="354"/>
        <end position="373"/>
    </location>
</feature>
<organism evidence="5 6">
    <name type="scientific">Clytia hemisphaerica</name>
    <dbReference type="NCBI Taxonomy" id="252671"/>
    <lineage>
        <taxon>Eukaryota</taxon>
        <taxon>Metazoa</taxon>
        <taxon>Cnidaria</taxon>
        <taxon>Hydrozoa</taxon>
        <taxon>Hydroidolina</taxon>
        <taxon>Leptothecata</taxon>
        <taxon>Obeliida</taxon>
        <taxon>Clytiidae</taxon>
        <taxon>Clytia</taxon>
    </lineage>
</organism>
<dbReference type="Gene3D" id="1.10.150.20">
    <property type="entry name" value="5' to 3' exonuclease, C-terminal subdomain"/>
    <property type="match status" value="1"/>
</dbReference>
<dbReference type="GO" id="GO:0003697">
    <property type="term" value="F:single-stranded DNA binding"/>
    <property type="evidence" value="ECO:0007669"/>
    <property type="project" value="TreeGrafter"/>
</dbReference>
<feature type="domain" description="XPG-I" evidence="4">
    <location>
        <begin position="1"/>
        <end position="48"/>
    </location>
</feature>
<keyword evidence="6" id="KW-1185">Reference proteome</keyword>
<evidence type="ECO:0000256" key="1">
    <source>
        <dbReference type="ARBA" id="ARBA00004123"/>
    </source>
</evidence>
<dbReference type="AlphaFoldDB" id="A0A7M5WVQ3"/>
<feature type="region of interest" description="Disordered" evidence="3">
    <location>
        <begin position="205"/>
        <end position="226"/>
    </location>
</feature>
<dbReference type="Pfam" id="PF00867">
    <property type="entry name" value="XPG_I"/>
    <property type="match status" value="1"/>
</dbReference>